<dbReference type="GO" id="GO:0004074">
    <property type="term" value="F:biliverdin reductase [NAD(P)H] activity"/>
    <property type="evidence" value="ECO:0007669"/>
    <property type="project" value="TreeGrafter"/>
</dbReference>
<evidence type="ECO:0000259" key="1">
    <source>
        <dbReference type="Pfam" id="PF13460"/>
    </source>
</evidence>
<protein>
    <submittedName>
        <fullName evidence="2">Putative NADH-flavin reductase</fullName>
    </submittedName>
</protein>
<dbReference type="InterPro" id="IPR051606">
    <property type="entry name" value="Polyketide_Oxido-like"/>
</dbReference>
<dbReference type="GO" id="GO:0042602">
    <property type="term" value="F:riboflavin reductase (NADPH) activity"/>
    <property type="evidence" value="ECO:0007669"/>
    <property type="project" value="TreeGrafter"/>
</dbReference>
<gene>
    <name evidence="2" type="ORF">GA0074695_2560</name>
</gene>
<organism evidence="2 3">
    <name type="scientific">Micromonospora viridifaciens</name>
    <dbReference type="NCBI Taxonomy" id="1881"/>
    <lineage>
        <taxon>Bacteria</taxon>
        <taxon>Bacillati</taxon>
        <taxon>Actinomycetota</taxon>
        <taxon>Actinomycetes</taxon>
        <taxon>Micromonosporales</taxon>
        <taxon>Micromonosporaceae</taxon>
        <taxon>Micromonospora</taxon>
    </lineage>
</organism>
<feature type="domain" description="NAD(P)-binding" evidence="1">
    <location>
        <begin position="7"/>
        <end position="198"/>
    </location>
</feature>
<name>A0A1C4WLL6_MICVI</name>
<dbReference type="OrthoDB" id="4115876at2"/>
<dbReference type="SUPFAM" id="SSF51735">
    <property type="entry name" value="NAD(P)-binding Rossmann-fold domains"/>
    <property type="match status" value="1"/>
</dbReference>
<accession>A0A1C4WLL6</accession>
<dbReference type="InterPro" id="IPR036291">
    <property type="entry name" value="NAD(P)-bd_dom_sf"/>
</dbReference>
<proteinExistence type="predicted"/>
<dbReference type="Gene3D" id="3.40.50.720">
    <property type="entry name" value="NAD(P)-binding Rossmann-like Domain"/>
    <property type="match status" value="1"/>
</dbReference>
<evidence type="ECO:0000313" key="3">
    <source>
        <dbReference type="Proteomes" id="UP000198242"/>
    </source>
</evidence>
<dbReference type="PANTHER" id="PTHR43355:SF2">
    <property type="entry name" value="FLAVIN REDUCTASE (NADPH)"/>
    <property type="match status" value="1"/>
</dbReference>
<sequence>MKVLIFGASGSTGRQLVDAAVGCRHTVTAFVRNPATFHNDHGIDVVLGDVADRHAVAQAMPGHAAVLCVLGAATPLRRDPTLVAGVRHMTEAMLDAGVRRLVYLSFLGVPAGRHQLSALGRYVVAPVLLRNIAADHAAKEEIIRRSGLDWTIVRPPRLTDGPETGAYRRGESIHASQIVPRISRADVAHFMLTQLDDPTYLHRAPAVMP</sequence>
<dbReference type="Pfam" id="PF13460">
    <property type="entry name" value="NAD_binding_10"/>
    <property type="match status" value="1"/>
</dbReference>
<keyword evidence="3" id="KW-1185">Reference proteome</keyword>
<reference evidence="3" key="1">
    <citation type="submission" date="2016-06" db="EMBL/GenBank/DDBJ databases">
        <authorList>
            <person name="Varghese N."/>
            <person name="Submissions Spin"/>
        </authorList>
    </citation>
    <scope>NUCLEOTIDE SEQUENCE [LARGE SCALE GENOMIC DNA]</scope>
    <source>
        <strain evidence="3">DSM 43909</strain>
    </source>
</reference>
<dbReference type="Proteomes" id="UP000198242">
    <property type="component" value="Chromosome I"/>
</dbReference>
<dbReference type="InterPro" id="IPR016040">
    <property type="entry name" value="NAD(P)-bd_dom"/>
</dbReference>
<evidence type="ECO:0000313" key="2">
    <source>
        <dbReference type="EMBL" id="SCE97068.1"/>
    </source>
</evidence>
<dbReference type="RefSeq" id="WP_089006443.1">
    <property type="nucleotide sequence ID" value="NZ_LT607411.1"/>
</dbReference>
<dbReference type="EMBL" id="LT607411">
    <property type="protein sequence ID" value="SCE97068.1"/>
    <property type="molecule type" value="Genomic_DNA"/>
</dbReference>
<dbReference type="PANTHER" id="PTHR43355">
    <property type="entry name" value="FLAVIN REDUCTASE (NADPH)"/>
    <property type="match status" value="1"/>
</dbReference>
<dbReference type="AlphaFoldDB" id="A0A1C4WLL6"/>